<evidence type="ECO:0000256" key="4">
    <source>
        <dbReference type="ARBA" id="ARBA00023136"/>
    </source>
</evidence>
<dbReference type="PANTHER" id="PTHR41335">
    <property type="entry name" value="MEMBRANE PROTEIN-RELATED"/>
    <property type="match status" value="1"/>
</dbReference>
<evidence type="ECO:0000256" key="2">
    <source>
        <dbReference type="ARBA" id="ARBA00022692"/>
    </source>
</evidence>
<dbReference type="AlphaFoldDB" id="A0A498R3R7"/>
<dbReference type="GO" id="GO:0005886">
    <property type="term" value="C:plasma membrane"/>
    <property type="evidence" value="ECO:0007669"/>
    <property type="project" value="InterPro"/>
</dbReference>
<keyword evidence="3 6" id="KW-1133">Transmembrane helix</keyword>
<keyword evidence="5" id="KW-0175">Coiled coil</keyword>
<dbReference type="OrthoDB" id="1684941at2"/>
<evidence type="ECO:0000256" key="1">
    <source>
        <dbReference type="ARBA" id="ARBA00022475"/>
    </source>
</evidence>
<dbReference type="EMBL" id="UPPP01000061">
    <property type="protein sequence ID" value="VBB06044.1"/>
    <property type="molecule type" value="Genomic_DNA"/>
</dbReference>
<organism evidence="8 9">
    <name type="scientific">Lucifera butyrica</name>
    <dbReference type="NCBI Taxonomy" id="1351585"/>
    <lineage>
        <taxon>Bacteria</taxon>
        <taxon>Bacillati</taxon>
        <taxon>Bacillota</taxon>
        <taxon>Negativicutes</taxon>
        <taxon>Veillonellales</taxon>
        <taxon>Veillonellaceae</taxon>
        <taxon>Lucifera</taxon>
    </lineage>
</organism>
<evidence type="ECO:0000256" key="6">
    <source>
        <dbReference type="SAM" id="Phobius"/>
    </source>
</evidence>
<evidence type="ECO:0000313" key="8">
    <source>
        <dbReference type="EMBL" id="VBB06044.1"/>
    </source>
</evidence>
<dbReference type="Proteomes" id="UP000277811">
    <property type="component" value="Unassembled WGS sequence"/>
</dbReference>
<feature type="domain" description="Lipopolysaccharide assembly protein A" evidence="7">
    <location>
        <begin position="20"/>
        <end position="81"/>
    </location>
</feature>
<dbReference type="Pfam" id="PF06305">
    <property type="entry name" value="LapA_dom"/>
    <property type="match status" value="1"/>
</dbReference>
<accession>A0A498R3R7</accession>
<protein>
    <recommendedName>
        <fullName evidence="7">Lipopolysaccharide assembly protein A domain-containing protein</fullName>
    </recommendedName>
</protein>
<evidence type="ECO:0000313" key="9">
    <source>
        <dbReference type="Proteomes" id="UP000277811"/>
    </source>
</evidence>
<evidence type="ECO:0000256" key="5">
    <source>
        <dbReference type="SAM" id="Coils"/>
    </source>
</evidence>
<keyword evidence="2 6" id="KW-0812">Transmembrane</keyword>
<feature type="coiled-coil region" evidence="5">
    <location>
        <begin position="75"/>
        <end position="102"/>
    </location>
</feature>
<feature type="transmembrane region" description="Helical" evidence="6">
    <location>
        <begin position="34"/>
        <end position="60"/>
    </location>
</feature>
<evidence type="ECO:0000259" key="7">
    <source>
        <dbReference type="Pfam" id="PF06305"/>
    </source>
</evidence>
<dbReference type="InterPro" id="IPR010445">
    <property type="entry name" value="LapA_dom"/>
</dbReference>
<proteinExistence type="predicted"/>
<sequence>MQYIFSAFVFSLLVAIFAVQNSLPVTLTFMAWSFQLSLVVIILGAATFGALVILCLAMLVQFRLRRNLSKVRQLNGKLEAETTALKSKLEQYEQNAEKKETKS</sequence>
<dbReference type="PANTHER" id="PTHR41335:SF1">
    <property type="entry name" value="MEMBRANE PROTEIN"/>
    <property type="match status" value="1"/>
</dbReference>
<keyword evidence="9" id="KW-1185">Reference proteome</keyword>
<keyword evidence="4 6" id="KW-0472">Membrane</keyword>
<name>A0A498R3R7_9FIRM</name>
<evidence type="ECO:0000256" key="3">
    <source>
        <dbReference type="ARBA" id="ARBA00022989"/>
    </source>
</evidence>
<keyword evidence="1" id="KW-1003">Cell membrane</keyword>
<gene>
    <name evidence="8" type="ORF">LUCI_1255</name>
</gene>
<reference evidence="8 9" key="1">
    <citation type="submission" date="2018-06" db="EMBL/GenBank/DDBJ databases">
        <authorList>
            <person name="Strepis N."/>
        </authorList>
    </citation>
    <scope>NUCLEOTIDE SEQUENCE [LARGE SCALE GENOMIC DNA]</scope>
    <source>
        <strain evidence="8">LUCI</strain>
    </source>
</reference>
<dbReference type="RefSeq" id="WP_122627006.1">
    <property type="nucleotide sequence ID" value="NZ_UPPP01000061.1"/>
</dbReference>